<accession>A0A2G9ZNA9</accession>
<evidence type="ECO:0000313" key="1">
    <source>
        <dbReference type="EMBL" id="PIP34040.1"/>
    </source>
</evidence>
<reference evidence="1 2" key="1">
    <citation type="submission" date="2017-09" db="EMBL/GenBank/DDBJ databases">
        <title>Depth-based differentiation of microbial function through sediment-hosted aquifers and enrichment of novel symbionts in the deep terrestrial subsurface.</title>
        <authorList>
            <person name="Probst A.J."/>
            <person name="Ladd B."/>
            <person name="Jarett J.K."/>
            <person name="Geller-Mcgrath D.E."/>
            <person name="Sieber C.M."/>
            <person name="Emerson J.B."/>
            <person name="Anantharaman K."/>
            <person name="Thomas B.C."/>
            <person name="Malmstrom R."/>
            <person name="Stieglmeier M."/>
            <person name="Klingl A."/>
            <person name="Woyke T."/>
            <person name="Ryan C.M."/>
            <person name="Banfield J.F."/>
        </authorList>
    </citation>
    <scope>NUCLEOTIDE SEQUENCE [LARGE SCALE GENOMIC DNA]</scope>
    <source>
        <strain evidence="1">CG23_combo_of_CG06-09_8_20_14_all_49_15</strain>
    </source>
</reference>
<name>A0A2G9ZNA9_9BACT</name>
<gene>
    <name evidence="1" type="ORF">COX22_01020</name>
</gene>
<organism evidence="1 2">
    <name type="scientific">Candidatus Falkowbacteria bacterium CG23_combo_of_CG06-09_8_20_14_all_49_15</name>
    <dbReference type="NCBI Taxonomy" id="1974572"/>
    <lineage>
        <taxon>Bacteria</taxon>
        <taxon>Candidatus Falkowiibacteriota</taxon>
    </lineage>
</organism>
<evidence type="ECO:0008006" key="3">
    <source>
        <dbReference type="Google" id="ProtNLM"/>
    </source>
</evidence>
<comment type="caution">
    <text evidence="1">The sequence shown here is derived from an EMBL/GenBank/DDBJ whole genome shotgun (WGS) entry which is preliminary data.</text>
</comment>
<proteinExistence type="predicted"/>
<dbReference type="Proteomes" id="UP000230729">
    <property type="component" value="Unassembled WGS sequence"/>
</dbReference>
<evidence type="ECO:0000313" key="2">
    <source>
        <dbReference type="Proteomes" id="UP000230729"/>
    </source>
</evidence>
<dbReference type="EMBL" id="PCSD01000023">
    <property type="protein sequence ID" value="PIP34040.1"/>
    <property type="molecule type" value="Genomic_DNA"/>
</dbReference>
<sequence>MNKDIEKQAREFFAAENFDKNSEYYCKTRDIFQARLDKMIIYLLKEQLKEEDAYILSAIAGEIGNNSFDHNLGSWVGEIGIFFAYGKVNNVLTIVLADAGQGVYKTLKKVKPELKNDIEALRTAFNEKISGRAPESRGNGLKFVKANIKDRGMHLDFYSGSAKAELNYAEKIEAVNGSYQGCLAIISLKKI</sequence>
<dbReference type="AlphaFoldDB" id="A0A2G9ZNA9"/>
<protein>
    <recommendedName>
        <fullName evidence="3">Histidine kinase/HSP90-like ATPase domain-containing protein</fullName>
    </recommendedName>
</protein>